<dbReference type="EMBL" id="KV454015">
    <property type="protein sequence ID" value="ODV94825.1"/>
    <property type="molecule type" value="Genomic_DNA"/>
</dbReference>
<dbReference type="InterPro" id="IPR029052">
    <property type="entry name" value="Metallo-depent_PP-like"/>
</dbReference>
<evidence type="ECO:0000259" key="7">
    <source>
        <dbReference type="Pfam" id="PF00149"/>
    </source>
</evidence>
<comment type="subcellular location">
    <subcellularLocation>
        <location evidence="1">Membrane</location>
        <topology evidence="1">Multi-pass membrane protein</topology>
    </subcellularLocation>
</comment>
<dbReference type="Pfam" id="PF00149">
    <property type="entry name" value="Metallophos"/>
    <property type="match status" value="1"/>
</dbReference>
<evidence type="ECO:0000313" key="8">
    <source>
        <dbReference type="EMBL" id="ODV94825.1"/>
    </source>
</evidence>
<reference evidence="9" key="1">
    <citation type="submission" date="2016-05" db="EMBL/GenBank/DDBJ databases">
        <title>Comparative genomics of biotechnologically important yeasts.</title>
        <authorList>
            <consortium name="DOE Joint Genome Institute"/>
            <person name="Riley R."/>
            <person name="Haridas S."/>
            <person name="Wolfe K.H."/>
            <person name="Lopes M.R."/>
            <person name="Hittinger C.T."/>
            <person name="Goker M."/>
            <person name="Salamov A."/>
            <person name="Wisecaver J."/>
            <person name="Long T.M."/>
            <person name="Aerts A.L."/>
            <person name="Barry K."/>
            <person name="Choi C."/>
            <person name="Clum A."/>
            <person name="Coughlan A.Y."/>
            <person name="Deshpande S."/>
            <person name="Douglass A.P."/>
            <person name="Hanson S.J."/>
            <person name="Klenk H.-P."/>
            <person name="Labutti K."/>
            <person name="Lapidus A."/>
            <person name="Lindquist E."/>
            <person name="Lipzen A."/>
            <person name="Meier-Kolthoff J.P."/>
            <person name="Ohm R.A."/>
            <person name="Otillar R.P."/>
            <person name="Pangilinan J."/>
            <person name="Peng Y."/>
            <person name="Rokas A."/>
            <person name="Rosa C.A."/>
            <person name="Scheuner C."/>
            <person name="Sibirny A.A."/>
            <person name="Slot J.C."/>
            <person name="Stielow J.B."/>
            <person name="Sun H."/>
            <person name="Kurtzman C.P."/>
            <person name="Blackwell M."/>
            <person name="Grigoriev I.V."/>
            <person name="Jeffries T.W."/>
        </authorList>
    </citation>
    <scope>NUCLEOTIDE SEQUENCE [LARGE SCALE GENOMIC DNA]</scope>
    <source>
        <strain evidence="9">NRRL Y-2460</strain>
    </source>
</reference>
<dbReference type="GO" id="GO:0005783">
    <property type="term" value="C:endoplasmic reticulum"/>
    <property type="evidence" value="ECO:0007669"/>
    <property type="project" value="TreeGrafter"/>
</dbReference>
<dbReference type="AlphaFoldDB" id="A0A1E4TSU6"/>
<evidence type="ECO:0000256" key="2">
    <source>
        <dbReference type="ARBA" id="ARBA00022692"/>
    </source>
</evidence>
<proteinExistence type="predicted"/>
<dbReference type="InterPro" id="IPR033308">
    <property type="entry name" value="PGAP5/Cdc1/Ted1"/>
</dbReference>
<dbReference type="GO" id="GO:0016787">
    <property type="term" value="F:hydrolase activity"/>
    <property type="evidence" value="ECO:0007669"/>
    <property type="project" value="InterPro"/>
</dbReference>
<evidence type="ECO:0000256" key="4">
    <source>
        <dbReference type="ARBA" id="ARBA00023136"/>
    </source>
</evidence>
<feature type="transmembrane region" description="Helical" evidence="6">
    <location>
        <begin position="380"/>
        <end position="400"/>
    </location>
</feature>
<keyword evidence="2 6" id="KW-0812">Transmembrane</keyword>
<protein>
    <recommendedName>
        <fullName evidence="7">Calcineurin-like phosphoesterase domain-containing protein</fullName>
    </recommendedName>
</protein>
<dbReference type="PANTHER" id="PTHR13315">
    <property type="entry name" value="METALLO PHOSPHOESTERASE RELATED"/>
    <property type="match status" value="1"/>
</dbReference>
<feature type="coiled-coil region" evidence="5">
    <location>
        <begin position="144"/>
        <end position="176"/>
    </location>
</feature>
<dbReference type="GO" id="GO:0006506">
    <property type="term" value="P:GPI anchor biosynthetic process"/>
    <property type="evidence" value="ECO:0007669"/>
    <property type="project" value="InterPro"/>
</dbReference>
<keyword evidence="5" id="KW-0175">Coiled coil</keyword>
<dbReference type="STRING" id="669874.A0A1E4TSU6"/>
<evidence type="ECO:0000256" key="6">
    <source>
        <dbReference type="SAM" id="Phobius"/>
    </source>
</evidence>
<feature type="domain" description="Calcineurin-like phosphoesterase" evidence="7">
    <location>
        <begin position="81"/>
        <end position="315"/>
    </location>
</feature>
<accession>A0A1E4TSU6</accession>
<keyword evidence="9" id="KW-1185">Reference proteome</keyword>
<evidence type="ECO:0000256" key="1">
    <source>
        <dbReference type="ARBA" id="ARBA00004141"/>
    </source>
</evidence>
<gene>
    <name evidence="8" type="ORF">PACTADRAFT_50682</name>
</gene>
<evidence type="ECO:0000313" key="9">
    <source>
        <dbReference type="Proteomes" id="UP000094236"/>
    </source>
</evidence>
<sequence length="508" mass="59209">MKLYRISNIHLVVLIANWITIIYFTERLIPEYTAKKCKWPNASDDGSDFNIMLVADPQLIDNHTYANRNGFLLRLTQHTTNKYLYKNFKSLKKILNPKSVLFMGDYLDNGRLDFQGDYPSSTLENYENEMAKFNMIFRQESKPLKKEKGKVKEKIKEKAKENKEIIMENNAELILNLPGNHDIGWSNGITEQALARFHRNFNETNVKIIRQNHELILLDTLSLSNTEIPEIYNPPRAFMEAINNEEKYLKRILFTHVPLYRPKEDCDKCGALRESQSFPISKGFQYQTVLDNLLSKEILTKIKPDLIFSADDHDYCEYEHDFFDNYKDHKVKEVTIKSMSMAMGIYKPAVQLLSLHKEPNAKGHTFDYTICYLPKPYNEVIIYCLNAALTIIVLIFAVFLKSNNVSFITQRKRPFFYDQLENNGDGSGINNNKSVSSRLLQYLEKDEESKIDDDTINRGSYISNMKSFVKQNRRKTRFNITIFTKQACLLFILVAVIYLSFTKVPNKS</sequence>
<dbReference type="PANTHER" id="PTHR13315:SF4">
    <property type="entry name" value="METALLOPHOSPHOESTERASE, ISOFORM E"/>
    <property type="match status" value="1"/>
</dbReference>
<evidence type="ECO:0000256" key="5">
    <source>
        <dbReference type="SAM" id="Coils"/>
    </source>
</evidence>
<keyword evidence="3 6" id="KW-1133">Transmembrane helix</keyword>
<dbReference type="InterPro" id="IPR004843">
    <property type="entry name" value="Calcineurin-like_PHP"/>
</dbReference>
<feature type="transmembrane region" description="Helical" evidence="6">
    <location>
        <begin position="7"/>
        <end position="25"/>
    </location>
</feature>
<feature type="transmembrane region" description="Helical" evidence="6">
    <location>
        <begin position="480"/>
        <end position="501"/>
    </location>
</feature>
<name>A0A1E4TSU6_PACTA</name>
<dbReference type="GO" id="GO:0016020">
    <property type="term" value="C:membrane"/>
    <property type="evidence" value="ECO:0007669"/>
    <property type="project" value="UniProtKB-SubCell"/>
</dbReference>
<organism evidence="8 9">
    <name type="scientific">Pachysolen tannophilus NRRL Y-2460</name>
    <dbReference type="NCBI Taxonomy" id="669874"/>
    <lineage>
        <taxon>Eukaryota</taxon>
        <taxon>Fungi</taxon>
        <taxon>Dikarya</taxon>
        <taxon>Ascomycota</taxon>
        <taxon>Saccharomycotina</taxon>
        <taxon>Pichiomycetes</taxon>
        <taxon>Pachysolenaceae</taxon>
        <taxon>Pachysolen</taxon>
    </lineage>
</organism>
<dbReference type="Proteomes" id="UP000094236">
    <property type="component" value="Unassembled WGS sequence"/>
</dbReference>
<dbReference type="SUPFAM" id="SSF56300">
    <property type="entry name" value="Metallo-dependent phosphatases"/>
    <property type="match status" value="1"/>
</dbReference>
<keyword evidence="4 6" id="KW-0472">Membrane</keyword>
<evidence type="ECO:0000256" key="3">
    <source>
        <dbReference type="ARBA" id="ARBA00022989"/>
    </source>
</evidence>
<dbReference type="OrthoDB" id="5977743at2759"/>